<proteinExistence type="predicted"/>
<keyword evidence="1" id="KW-1133">Transmembrane helix</keyword>
<dbReference type="WBParaSite" id="jg22654">
    <property type="protein sequence ID" value="jg22654"/>
    <property type="gene ID" value="jg22654"/>
</dbReference>
<dbReference type="Gene3D" id="1.20.58.390">
    <property type="entry name" value="Neurotransmitter-gated ion-channel transmembrane domain"/>
    <property type="match status" value="1"/>
</dbReference>
<dbReference type="InterPro" id="IPR038050">
    <property type="entry name" value="Neuro_actylchol_rec"/>
</dbReference>
<evidence type="ECO:0000313" key="3">
    <source>
        <dbReference type="WBParaSite" id="jg22654"/>
    </source>
</evidence>
<dbReference type="SUPFAM" id="SSF90112">
    <property type="entry name" value="Neurotransmitter-gated ion-channel transmembrane pore"/>
    <property type="match status" value="1"/>
</dbReference>
<dbReference type="AlphaFoldDB" id="A0A915DR63"/>
<dbReference type="GO" id="GO:0006811">
    <property type="term" value="P:monoatomic ion transport"/>
    <property type="evidence" value="ECO:0007669"/>
    <property type="project" value="InterPro"/>
</dbReference>
<keyword evidence="1" id="KW-0812">Transmembrane</keyword>
<name>A0A915DR63_9BILA</name>
<protein>
    <submittedName>
        <fullName evidence="3">Uncharacterized protein</fullName>
    </submittedName>
</protein>
<accession>A0A915DR63</accession>
<keyword evidence="2" id="KW-1185">Reference proteome</keyword>
<dbReference type="InterPro" id="IPR036719">
    <property type="entry name" value="Neuro-gated_channel_TM_sf"/>
</dbReference>
<sequence>MIQNKLVRGGRKFSEQPDILLAITNSLIRCDCSWLCIQCPEWTADKIDQFSAMAFPLVFLIFNIWYWFFFLGRLIT</sequence>
<keyword evidence="1" id="KW-0472">Membrane</keyword>
<feature type="transmembrane region" description="Helical" evidence="1">
    <location>
        <begin position="50"/>
        <end position="71"/>
    </location>
</feature>
<dbReference type="Proteomes" id="UP000887574">
    <property type="component" value="Unplaced"/>
</dbReference>
<evidence type="ECO:0000256" key="1">
    <source>
        <dbReference type="SAM" id="Phobius"/>
    </source>
</evidence>
<dbReference type="GO" id="GO:0016020">
    <property type="term" value="C:membrane"/>
    <property type="evidence" value="ECO:0007669"/>
    <property type="project" value="InterPro"/>
</dbReference>
<organism evidence="2 3">
    <name type="scientific">Ditylenchus dipsaci</name>
    <dbReference type="NCBI Taxonomy" id="166011"/>
    <lineage>
        <taxon>Eukaryota</taxon>
        <taxon>Metazoa</taxon>
        <taxon>Ecdysozoa</taxon>
        <taxon>Nematoda</taxon>
        <taxon>Chromadorea</taxon>
        <taxon>Rhabditida</taxon>
        <taxon>Tylenchina</taxon>
        <taxon>Tylenchomorpha</taxon>
        <taxon>Sphaerularioidea</taxon>
        <taxon>Anguinidae</taxon>
        <taxon>Anguininae</taxon>
        <taxon>Ditylenchus</taxon>
    </lineage>
</organism>
<reference evidence="3" key="1">
    <citation type="submission" date="2022-11" db="UniProtKB">
        <authorList>
            <consortium name="WormBaseParasite"/>
        </authorList>
    </citation>
    <scope>IDENTIFICATION</scope>
</reference>
<evidence type="ECO:0000313" key="2">
    <source>
        <dbReference type="Proteomes" id="UP000887574"/>
    </source>
</evidence>